<accession>A0A699HF44</accession>
<name>A0A699HF44_TANCI</name>
<proteinExistence type="predicted"/>
<evidence type="ECO:0000313" key="1">
    <source>
        <dbReference type="EMBL" id="GEY12962.1"/>
    </source>
</evidence>
<gene>
    <name evidence="1" type="ORF">Tci_384936</name>
</gene>
<dbReference type="AlphaFoldDB" id="A0A699HF44"/>
<organism evidence="1">
    <name type="scientific">Tanacetum cinerariifolium</name>
    <name type="common">Dalmatian daisy</name>
    <name type="synonym">Chrysanthemum cinerariifolium</name>
    <dbReference type="NCBI Taxonomy" id="118510"/>
    <lineage>
        <taxon>Eukaryota</taxon>
        <taxon>Viridiplantae</taxon>
        <taxon>Streptophyta</taxon>
        <taxon>Embryophyta</taxon>
        <taxon>Tracheophyta</taxon>
        <taxon>Spermatophyta</taxon>
        <taxon>Magnoliopsida</taxon>
        <taxon>eudicotyledons</taxon>
        <taxon>Gunneridae</taxon>
        <taxon>Pentapetalae</taxon>
        <taxon>asterids</taxon>
        <taxon>campanulids</taxon>
        <taxon>Asterales</taxon>
        <taxon>Asteraceae</taxon>
        <taxon>Asteroideae</taxon>
        <taxon>Anthemideae</taxon>
        <taxon>Anthemidinae</taxon>
        <taxon>Tanacetum</taxon>
    </lineage>
</organism>
<dbReference type="EMBL" id="BKCJ010154045">
    <property type="protein sequence ID" value="GEY12962.1"/>
    <property type="molecule type" value="Genomic_DNA"/>
</dbReference>
<protein>
    <recommendedName>
        <fullName evidence="2">Reverse transcriptase domain-containing protein</fullName>
    </recommendedName>
</protein>
<evidence type="ECO:0008006" key="2">
    <source>
        <dbReference type="Google" id="ProtNLM"/>
    </source>
</evidence>
<reference evidence="1" key="1">
    <citation type="journal article" date="2019" name="Sci. Rep.">
        <title>Draft genome of Tanacetum cinerariifolium, the natural source of mosquito coil.</title>
        <authorList>
            <person name="Yamashiro T."/>
            <person name="Shiraishi A."/>
            <person name="Satake H."/>
            <person name="Nakayama K."/>
        </authorList>
    </citation>
    <scope>NUCLEOTIDE SEQUENCE</scope>
</reference>
<comment type="caution">
    <text evidence="1">The sequence shown here is derived from an EMBL/GenBank/DDBJ whole genome shotgun (WGS) entry which is preliminary data.</text>
</comment>
<sequence>MRNEELSTILEKESDELIKSSVEDFVPIPSEFEDTSGSDSECDLSSCDDSSPIDILKGKSMTFCNPHFDSNDDFTSSDDESLSDEDVSKDNVKIYSNPLFEFNDKYISSYINPLFEEVLENIENKDSYDINLDEPDLLIISFSDTNEDECYPGGDIDKIDAFLEIDVSTDIKDGYYDSEGDIIFLENLLTYDTIPSLLSEMFLDHEPKGIKDEPNDDDLKYMVKNFDPGIHEKNVSPTYVTLPFEDRHYLFFTYVI</sequence>